<feature type="transmembrane region" description="Helical" evidence="1">
    <location>
        <begin position="109"/>
        <end position="128"/>
    </location>
</feature>
<dbReference type="EMBL" id="FOSK01000002">
    <property type="protein sequence ID" value="SFK13515.1"/>
    <property type="molecule type" value="Genomic_DNA"/>
</dbReference>
<proteinExistence type="predicted"/>
<dbReference type="Gene3D" id="1.10.3730.20">
    <property type="match status" value="1"/>
</dbReference>
<feature type="domain" description="EamA" evidence="2">
    <location>
        <begin position="19"/>
        <end position="151"/>
    </location>
</feature>
<keyword evidence="1" id="KW-0472">Membrane</keyword>
<feature type="transmembrane region" description="Helical" evidence="1">
    <location>
        <begin position="260"/>
        <end position="280"/>
    </location>
</feature>
<dbReference type="SUPFAM" id="SSF103481">
    <property type="entry name" value="Multidrug resistance efflux transporter EmrE"/>
    <property type="match status" value="2"/>
</dbReference>
<evidence type="ECO:0000313" key="4">
    <source>
        <dbReference type="Proteomes" id="UP000199598"/>
    </source>
</evidence>
<dbReference type="InterPro" id="IPR000620">
    <property type="entry name" value="EamA_dom"/>
</dbReference>
<dbReference type="Pfam" id="PF00892">
    <property type="entry name" value="EamA"/>
    <property type="match status" value="2"/>
</dbReference>
<feature type="transmembrane region" description="Helical" evidence="1">
    <location>
        <begin position="232"/>
        <end position="253"/>
    </location>
</feature>
<feature type="transmembrane region" description="Helical" evidence="1">
    <location>
        <begin position="43"/>
        <end position="67"/>
    </location>
</feature>
<feature type="domain" description="EamA" evidence="2">
    <location>
        <begin position="161"/>
        <end position="301"/>
    </location>
</feature>
<dbReference type="PANTHER" id="PTHR22911:SF103">
    <property type="entry name" value="BLR2811 PROTEIN"/>
    <property type="match status" value="1"/>
</dbReference>
<reference evidence="3 4" key="1">
    <citation type="submission" date="2016-10" db="EMBL/GenBank/DDBJ databases">
        <authorList>
            <person name="Varghese N."/>
            <person name="Submissions S."/>
        </authorList>
    </citation>
    <scope>NUCLEOTIDE SEQUENCE [LARGE SCALE GENOMIC DNA]</scope>
    <source>
        <strain evidence="3 4">DSM 16392</strain>
    </source>
</reference>
<evidence type="ECO:0000259" key="2">
    <source>
        <dbReference type="Pfam" id="PF00892"/>
    </source>
</evidence>
<feature type="transmembrane region" description="Helical" evidence="1">
    <location>
        <begin position="190"/>
        <end position="212"/>
    </location>
</feature>
<name>A0A1I3X1G6_9HYPH</name>
<sequence>MTSAATRAGTASSDNVLHGVLLMMCGLLILSSTDGVVKYLSEFFSPLTVAFFRFAVQLVIILAIASFQQRSWLSLLKETTLPLFCRGLLLAVGSVFIVFGLKYLPLTDATAIFFVQPVILVVLSSVFLKERVGPKRWLAVLIGFAGVLVIMRPGTGVFQPASLLVLAAAFTFACYLMLTRKLSGQASQLAIQFATGFAGSLFILPIIIYAWLTGFGGDLVIANQEANFTLPTILLCCLGTTGLIAHVLLVKAFERAPASVLAPINYVEIFSATTIGYLVFNEVPDEFVWVGVGMLICSGLILANAERKPSPS</sequence>
<keyword evidence="1" id="KW-1133">Transmembrane helix</keyword>
<feature type="transmembrane region" description="Helical" evidence="1">
    <location>
        <begin position="161"/>
        <end position="178"/>
    </location>
</feature>
<feature type="transmembrane region" description="Helical" evidence="1">
    <location>
        <begin position="16"/>
        <end position="37"/>
    </location>
</feature>
<comment type="caution">
    <text evidence="3">The sequence shown here is derived from an EMBL/GenBank/DDBJ whole genome shotgun (WGS) entry which is preliminary data.</text>
</comment>
<feature type="transmembrane region" description="Helical" evidence="1">
    <location>
        <begin position="79"/>
        <end position="103"/>
    </location>
</feature>
<dbReference type="Proteomes" id="UP000199598">
    <property type="component" value="Unassembled WGS sequence"/>
</dbReference>
<dbReference type="PANTHER" id="PTHR22911">
    <property type="entry name" value="ACYL-MALONYL CONDENSING ENZYME-RELATED"/>
    <property type="match status" value="1"/>
</dbReference>
<feature type="transmembrane region" description="Helical" evidence="1">
    <location>
        <begin position="137"/>
        <end position="155"/>
    </location>
</feature>
<organism evidence="3 4">
    <name type="scientific">Pseudovibrio ascidiaceicola</name>
    <dbReference type="NCBI Taxonomy" id="285279"/>
    <lineage>
        <taxon>Bacteria</taxon>
        <taxon>Pseudomonadati</taxon>
        <taxon>Pseudomonadota</taxon>
        <taxon>Alphaproteobacteria</taxon>
        <taxon>Hyphomicrobiales</taxon>
        <taxon>Stappiaceae</taxon>
        <taxon>Pseudovibrio</taxon>
    </lineage>
</organism>
<dbReference type="RefSeq" id="WP_093517526.1">
    <property type="nucleotide sequence ID" value="NZ_FOSK01000002.1"/>
</dbReference>
<evidence type="ECO:0000313" key="3">
    <source>
        <dbReference type="EMBL" id="SFK13515.1"/>
    </source>
</evidence>
<dbReference type="InterPro" id="IPR037185">
    <property type="entry name" value="EmrE-like"/>
</dbReference>
<accession>A0A1I3X1G6</accession>
<protein>
    <submittedName>
        <fullName evidence="3">EamA domain-containing membrane protein RarD</fullName>
    </submittedName>
</protein>
<keyword evidence="4" id="KW-1185">Reference proteome</keyword>
<keyword evidence="1" id="KW-0812">Transmembrane</keyword>
<gene>
    <name evidence="3" type="ORF">SAMN04488518_102320</name>
</gene>
<evidence type="ECO:0000256" key="1">
    <source>
        <dbReference type="SAM" id="Phobius"/>
    </source>
</evidence>
<feature type="transmembrane region" description="Helical" evidence="1">
    <location>
        <begin position="286"/>
        <end position="305"/>
    </location>
</feature>